<gene>
    <name evidence="3" type="ORF">TRITD_1Av1G085540</name>
</gene>
<name>A0A9R0UUM7_TRITD</name>
<dbReference type="InterPro" id="IPR044730">
    <property type="entry name" value="RNase_H-like_dom_plant"/>
</dbReference>
<dbReference type="PANTHER" id="PTHR47074:SF11">
    <property type="entry name" value="REVERSE TRANSCRIPTASE-LIKE PROTEIN"/>
    <property type="match status" value="1"/>
</dbReference>
<dbReference type="AlphaFoldDB" id="A0A9R0UUM7"/>
<dbReference type="InterPro" id="IPR012337">
    <property type="entry name" value="RNaseH-like_sf"/>
</dbReference>
<feature type="compositionally biased region" description="Basic and acidic residues" evidence="1">
    <location>
        <begin position="14"/>
        <end position="33"/>
    </location>
</feature>
<dbReference type="InterPro" id="IPR036397">
    <property type="entry name" value="RNaseH_sf"/>
</dbReference>
<dbReference type="Gramene" id="TRITD1Av1G085540.1">
    <property type="protein sequence ID" value="TRITD1Av1G085540.1"/>
    <property type="gene ID" value="TRITD1Av1G085540"/>
</dbReference>
<dbReference type="Pfam" id="PF13456">
    <property type="entry name" value="RVT_3"/>
    <property type="match status" value="1"/>
</dbReference>
<dbReference type="PANTHER" id="PTHR47074">
    <property type="entry name" value="BNAC02G40300D PROTEIN"/>
    <property type="match status" value="1"/>
</dbReference>
<dbReference type="GO" id="GO:0004523">
    <property type="term" value="F:RNA-DNA hybrid ribonuclease activity"/>
    <property type="evidence" value="ECO:0007669"/>
    <property type="project" value="InterPro"/>
</dbReference>
<dbReference type="SUPFAM" id="SSF53098">
    <property type="entry name" value="Ribonuclease H-like"/>
    <property type="match status" value="1"/>
</dbReference>
<dbReference type="Gene3D" id="3.30.420.10">
    <property type="entry name" value="Ribonuclease H-like superfamily/Ribonuclease H"/>
    <property type="match status" value="1"/>
</dbReference>
<dbReference type="GO" id="GO:0003676">
    <property type="term" value="F:nucleic acid binding"/>
    <property type="evidence" value="ECO:0007669"/>
    <property type="project" value="InterPro"/>
</dbReference>
<dbReference type="OMA" id="CNVVAYC"/>
<reference evidence="3 4" key="1">
    <citation type="submission" date="2017-09" db="EMBL/GenBank/DDBJ databases">
        <authorList>
            <consortium name="International Durum Wheat Genome Sequencing Consortium (IDWGSC)"/>
            <person name="Milanesi L."/>
        </authorList>
    </citation>
    <scope>NUCLEOTIDE SEQUENCE [LARGE SCALE GENOMIC DNA]</scope>
    <source>
        <strain evidence="4">cv. Svevo</strain>
    </source>
</reference>
<feature type="domain" description="RNase H type-1" evidence="2">
    <location>
        <begin position="43"/>
        <end position="164"/>
    </location>
</feature>
<keyword evidence="4" id="KW-1185">Reference proteome</keyword>
<evidence type="ECO:0000259" key="2">
    <source>
        <dbReference type="Pfam" id="PF13456"/>
    </source>
</evidence>
<feature type="region of interest" description="Disordered" evidence="1">
    <location>
        <begin position="1"/>
        <end position="37"/>
    </location>
</feature>
<evidence type="ECO:0000313" key="4">
    <source>
        <dbReference type="Proteomes" id="UP000324705"/>
    </source>
</evidence>
<dbReference type="Proteomes" id="UP000324705">
    <property type="component" value="Chromosome 1A"/>
</dbReference>
<proteinExistence type="predicted"/>
<dbReference type="CDD" id="cd06222">
    <property type="entry name" value="RNase_H_like"/>
    <property type="match status" value="1"/>
</dbReference>
<dbReference type="InterPro" id="IPR052929">
    <property type="entry name" value="RNase_H-like_EbsB-rel"/>
</dbReference>
<dbReference type="InterPro" id="IPR002156">
    <property type="entry name" value="RNaseH_domain"/>
</dbReference>
<sequence>MAHVHKYLTTAHEAPAKRQEGRIQEQQQKERWSRPPPKILKINTDGAYLKESNSGGWGFVIRNDCGMVIAAGAGNLGQVSNALHSEAMAMLHAINAATQMGCHCVIMETDSVQLQSAVNNEDYDLSTLGAIFKDIKFKLRVSFNHVTVVSCPRTCNVVAYCLAAYGTKLGAGISEIWLDECPDFVNDAVAGDLSSIGS</sequence>
<dbReference type="EMBL" id="LT934111">
    <property type="protein sequence ID" value="VAH03859.1"/>
    <property type="molecule type" value="Genomic_DNA"/>
</dbReference>
<accession>A0A9R0UUM7</accession>
<organism evidence="3 4">
    <name type="scientific">Triticum turgidum subsp. durum</name>
    <name type="common">Durum wheat</name>
    <name type="synonym">Triticum durum</name>
    <dbReference type="NCBI Taxonomy" id="4567"/>
    <lineage>
        <taxon>Eukaryota</taxon>
        <taxon>Viridiplantae</taxon>
        <taxon>Streptophyta</taxon>
        <taxon>Embryophyta</taxon>
        <taxon>Tracheophyta</taxon>
        <taxon>Spermatophyta</taxon>
        <taxon>Magnoliopsida</taxon>
        <taxon>Liliopsida</taxon>
        <taxon>Poales</taxon>
        <taxon>Poaceae</taxon>
        <taxon>BOP clade</taxon>
        <taxon>Pooideae</taxon>
        <taxon>Triticodae</taxon>
        <taxon>Triticeae</taxon>
        <taxon>Triticinae</taxon>
        <taxon>Triticum</taxon>
    </lineage>
</organism>
<evidence type="ECO:0000313" key="3">
    <source>
        <dbReference type="EMBL" id="VAH03859.1"/>
    </source>
</evidence>
<protein>
    <recommendedName>
        <fullName evidence="2">RNase H type-1 domain-containing protein</fullName>
    </recommendedName>
</protein>
<evidence type="ECO:0000256" key="1">
    <source>
        <dbReference type="SAM" id="MobiDB-lite"/>
    </source>
</evidence>